<dbReference type="InterPro" id="IPR050164">
    <property type="entry name" value="Peptidase_C19"/>
</dbReference>
<keyword evidence="6" id="KW-1185">Reference proteome</keyword>
<dbReference type="InterPro" id="IPR038765">
    <property type="entry name" value="Papain-like_cys_pep_sf"/>
</dbReference>
<proteinExistence type="inferred from homology"/>
<dbReference type="InterPro" id="IPR018200">
    <property type="entry name" value="USP_CS"/>
</dbReference>
<keyword evidence="2" id="KW-0788">Thiol protease</keyword>
<dbReference type="InterPro" id="IPR001394">
    <property type="entry name" value="Peptidase_C19_UCH"/>
</dbReference>
<dbReference type="PROSITE" id="PS50235">
    <property type="entry name" value="USP_3"/>
    <property type="match status" value="1"/>
</dbReference>
<dbReference type="OMA" id="ENQIRCH"/>
<name>E3MCH5_CAERE</name>
<organism evidence="6">
    <name type="scientific">Caenorhabditis remanei</name>
    <name type="common">Caenorhabditis vulgaris</name>
    <dbReference type="NCBI Taxonomy" id="31234"/>
    <lineage>
        <taxon>Eukaryota</taxon>
        <taxon>Metazoa</taxon>
        <taxon>Ecdysozoa</taxon>
        <taxon>Nematoda</taxon>
        <taxon>Chromadorea</taxon>
        <taxon>Rhabditida</taxon>
        <taxon>Rhabditina</taxon>
        <taxon>Rhabditomorpha</taxon>
        <taxon>Rhabditoidea</taxon>
        <taxon>Rhabditidae</taxon>
        <taxon>Peloderinae</taxon>
        <taxon>Caenorhabditis</taxon>
    </lineage>
</organism>
<feature type="region of interest" description="Disordered" evidence="3">
    <location>
        <begin position="716"/>
        <end position="929"/>
    </location>
</feature>
<feature type="compositionally biased region" description="Polar residues" evidence="3">
    <location>
        <begin position="766"/>
        <end position="777"/>
    </location>
</feature>
<evidence type="ECO:0000313" key="6">
    <source>
        <dbReference type="Proteomes" id="UP000008281"/>
    </source>
</evidence>
<feature type="compositionally biased region" description="Basic residues" evidence="3">
    <location>
        <begin position="1"/>
        <end position="11"/>
    </location>
</feature>
<feature type="compositionally biased region" description="Basic and acidic residues" evidence="3">
    <location>
        <begin position="76"/>
        <end position="92"/>
    </location>
</feature>
<accession>E3MCH5</accession>
<evidence type="ECO:0000256" key="2">
    <source>
        <dbReference type="RuleBase" id="RU366025"/>
    </source>
</evidence>
<dbReference type="FunCoup" id="E3MCH5">
    <property type="interactions" value="2556"/>
</dbReference>
<dbReference type="PANTHER" id="PTHR24006">
    <property type="entry name" value="UBIQUITIN CARBOXYL-TERMINAL HYDROLASE"/>
    <property type="match status" value="1"/>
</dbReference>
<feature type="compositionally biased region" description="Basic and acidic residues" evidence="3">
    <location>
        <begin position="778"/>
        <end position="796"/>
    </location>
</feature>
<dbReference type="SUPFAM" id="SSF54001">
    <property type="entry name" value="Cysteine proteinases"/>
    <property type="match status" value="1"/>
</dbReference>
<dbReference type="GO" id="GO:0005634">
    <property type="term" value="C:nucleus"/>
    <property type="evidence" value="ECO:0007669"/>
    <property type="project" value="TreeGrafter"/>
</dbReference>
<sequence>MGRKSKTKKNKGTSTNNNNKPPPPPQLEKIVEPVPVPQPSSSANDHNQNKVETMETIPEFNQPSPSKEPDNAEENQEQRIEQAEQEGNEEKEKIEQEEVEWCIHFENSNAKLLMRALKHHHNCMECNKPAEFSCIHPECLRKDQSNCCENLRHVMQHMTNKNHPALVHYEYEVITCTKCDAQISIEEFIHRHSVKIKKNRRASLKTETLQLKGVTGYVNYGNTCYLNSVLQLLGHCTPLVQYLLELTPPGGWGKCPKDVPKTVIQMAIDQRIMNSPLKRPFASPWNIISCIRIEMPEFECFQQQDASEFLRSLLDILDRDLKVCQDYYNKKRSVATGNPDADYLIALQDRTTKTVISSLFRGVLENQIRCHTCGYRSCTYENFLFAKKESEFFQDLSIPIVGENEFEDMFYKPTKKVRKKKRVVPPADESTSYYEGIDPGFLVNKGIKNKISLDECLDMFFENSVLCGENQYSCRKCERLVDATKTVKAKELPEIILIQLKRFRHTVYGCSKIGKIVEFPLRSQDFGEWTTNGESVVYDLVGFVVHVGRNIDCGHYVSFCLNEQENQWYHYDDSTVTRYDDTEVAKNEPYILMYRKRQDKNRSPADNQKTESPFNFFKVRHILNDKYSEAWDVIEKSFEENYKCNKIPLDEVPPAKQISPTDVAERKPKTVEENMRVFSKEQTAEILAKTDVSPEDLHQHVSGLEQILEDLTNMLLPKKRKKNGKNRTAKCPDGQKQASKVKNVRKEKQEERKSQLGKQELENETSDSAHPQLYDSQDTSRYKKSDDTRLLKKDSHTAPLAQKTAENAEKYLPEDLPQNKNSRKESKADTKQETAENNANQIKNATMTSLVTQTPVKTGPKRTDENLSPVKNSSGTRKSRRWEHDQTSATTSTTERAPEEISEAADPRKTEQESSSQQRRWRSATPHVKKRRIPGIDEETRLQVEKEIKMVIESLEKWLKVVMKKEWMKHQDLHGTEY</sequence>
<evidence type="ECO:0000259" key="4">
    <source>
        <dbReference type="PROSITE" id="PS50235"/>
    </source>
</evidence>
<evidence type="ECO:0000256" key="1">
    <source>
        <dbReference type="ARBA" id="ARBA00009085"/>
    </source>
</evidence>
<gene>
    <name evidence="5" type="primary">Cre-usp-33</name>
    <name evidence="5" type="ORF">CRE_15371</name>
</gene>
<dbReference type="Gene3D" id="3.90.70.10">
    <property type="entry name" value="Cysteine proteinases"/>
    <property type="match status" value="1"/>
</dbReference>
<feature type="compositionally biased region" description="Basic and acidic residues" evidence="3">
    <location>
        <begin position="822"/>
        <end position="834"/>
    </location>
</feature>
<dbReference type="HOGENOM" id="CLU_015063_0_0_1"/>
<evidence type="ECO:0000256" key="3">
    <source>
        <dbReference type="SAM" id="MobiDB-lite"/>
    </source>
</evidence>
<protein>
    <recommendedName>
        <fullName evidence="2">Ubiquitin carboxyl-terminal hydrolase</fullName>
        <ecNumber evidence="2">3.4.19.12</ecNumber>
    </recommendedName>
</protein>
<keyword evidence="2" id="KW-0378">Hydrolase</keyword>
<keyword evidence="2" id="KW-0833">Ubl conjugation pathway</keyword>
<dbReference type="Proteomes" id="UP000008281">
    <property type="component" value="Unassembled WGS sequence"/>
</dbReference>
<dbReference type="CDD" id="cd02674">
    <property type="entry name" value="Peptidase_C19R"/>
    <property type="match status" value="1"/>
</dbReference>
<dbReference type="AlphaFoldDB" id="E3MCH5"/>
<keyword evidence="2" id="KW-0645">Protease</keyword>
<reference evidence="5" key="1">
    <citation type="submission" date="2007-07" db="EMBL/GenBank/DDBJ databases">
        <title>PCAP assembly of the Caenorhabditis remanei genome.</title>
        <authorList>
            <consortium name="The Caenorhabditis remanei Sequencing Consortium"/>
            <person name="Wilson R.K."/>
        </authorList>
    </citation>
    <scope>NUCLEOTIDE SEQUENCE [LARGE SCALE GENOMIC DNA]</scope>
    <source>
        <strain evidence="5">PB4641</strain>
    </source>
</reference>
<dbReference type="STRING" id="31234.E3MCH5"/>
<dbReference type="eggNOG" id="KOG1870">
    <property type="taxonomic scope" value="Eukaryota"/>
</dbReference>
<dbReference type="PROSITE" id="PS00972">
    <property type="entry name" value="USP_1"/>
    <property type="match status" value="1"/>
</dbReference>
<feature type="compositionally biased region" description="Polar residues" evidence="3">
    <location>
        <begin position="835"/>
        <end position="856"/>
    </location>
</feature>
<feature type="region of interest" description="Disordered" evidence="3">
    <location>
        <begin position="1"/>
        <end position="92"/>
    </location>
</feature>
<comment type="similarity">
    <text evidence="1 2">Belongs to the peptidase C19 family.</text>
</comment>
<dbReference type="Pfam" id="PF00443">
    <property type="entry name" value="UCH"/>
    <property type="match status" value="1"/>
</dbReference>
<dbReference type="GO" id="GO:0016579">
    <property type="term" value="P:protein deubiquitination"/>
    <property type="evidence" value="ECO:0007669"/>
    <property type="project" value="InterPro"/>
</dbReference>
<dbReference type="PROSITE" id="PS00973">
    <property type="entry name" value="USP_2"/>
    <property type="match status" value="1"/>
</dbReference>
<dbReference type="GO" id="GO:0004843">
    <property type="term" value="F:cysteine-type deubiquitinase activity"/>
    <property type="evidence" value="ECO:0007669"/>
    <property type="project" value="UniProtKB-UniRule"/>
</dbReference>
<feature type="compositionally biased region" description="Basic and acidic residues" evidence="3">
    <location>
        <begin position="744"/>
        <end position="754"/>
    </location>
</feature>
<dbReference type="EC" id="3.4.19.12" evidence="2"/>
<feature type="domain" description="USP" evidence="4">
    <location>
        <begin position="215"/>
        <end position="597"/>
    </location>
</feature>
<comment type="catalytic activity">
    <reaction evidence="2">
        <text>Thiol-dependent hydrolysis of ester, thioester, amide, peptide and isopeptide bonds formed by the C-terminal Gly of ubiquitin (a 76-residue protein attached to proteins as an intracellular targeting signal).</text>
        <dbReference type="EC" id="3.4.19.12"/>
    </reaction>
</comment>
<dbReference type="GO" id="GO:0006508">
    <property type="term" value="P:proteolysis"/>
    <property type="evidence" value="ECO:0007669"/>
    <property type="project" value="UniProtKB-KW"/>
</dbReference>
<dbReference type="GO" id="GO:0005829">
    <property type="term" value="C:cytosol"/>
    <property type="evidence" value="ECO:0007669"/>
    <property type="project" value="TreeGrafter"/>
</dbReference>
<dbReference type="InParanoid" id="E3MCH5"/>
<feature type="compositionally biased region" description="Basic residues" evidence="3">
    <location>
        <begin position="919"/>
        <end position="929"/>
    </location>
</feature>
<feature type="compositionally biased region" description="Basic residues" evidence="3">
    <location>
        <begin position="717"/>
        <end position="728"/>
    </location>
</feature>
<evidence type="ECO:0000313" key="5">
    <source>
        <dbReference type="EMBL" id="EFO98100.1"/>
    </source>
</evidence>
<dbReference type="EMBL" id="DS268434">
    <property type="protein sequence ID" value="EFO98100.1"/>
    <property type="molecule type" value="Genomic_DNA"/>
</dbReference>
<dbReference type="InterPro" id="IPR028889">
    <property type="entry name" value="USP"/>
</dbReference>
<dbReference type="OrthoDB" id="21192at2759"/>
<dbReference type="PANTHER" id="PTHR24006:SF943">
    <property type="entry name" value="UBIQUITIN CARBOXYL-TERMINAL HYDROLASE PUF"/>
    <property type="match status" value="1"/>
</dbReference>